<name>A0A329SJE6_9STRA</name>
<dbReference type="Proteomes" id="UP000774804">
    <property type="component" value="Unassembled WGS sequence"/>
</dbReference>
<sequence>MLNLNKAGDTLFERPLFSAWIKYADDFRLIHSDTQLATVSTLLTHYTDRTLSKMIMAATEVQSTKPLAARLQAELLRTWFFCKETPDDIFYMLKLRNAHDKLLETPVFHVWDKYVTYYNKMNPKTKYDLITTLTYYYGGDKDFSNMLMAAVKKPNTKALATELQDLQIAR</sequence>
<dbReference type="EMBL" id="MJFZ01000125">
    <property type="protein sequence ID" value="RAW36944.1"/>
    <property type="molecule type" value="Genomic_DNA"/>
</dbReference>
<evidence type="ECO:0000313" key="10">
    <source>
        <dbReference type="EMBL" id="KAG2945936.1"/>
    </source>
</evidence>
<dbReference type="InterPro" id="IPR054463">
    <property type="entry name" value="PexRD54_WY"/>
</dbReference>
<protein>
    <recommendedName>
        <fullName evidence="7">RxLR effector PexRD54 WY domain-containing protein</fullName>
    </recommendedName>
</protein>
<evidence type="ECO:0000313" key="13">
    <source>
        <dbReference type="EMBL" id="KAG6955728.1"/>
    </source>
</evidence>
<evidence type="ECO:0000259" key="7">
    <source>
        <dbReference type="Pfam" id="PF22748"/>
    </source>
</evidence>
<dbReference type="EMBL" id="RCMV01000071">
    <property type="protein sequence ID" value="KAG3225914.1"/>
    <property type="molecule type" value="Genomic_DNA"/>
</dbReference>
<dbReference type="EMBL" id="RCML01000091">
    <property type="protein sequence ID" value="KAG2992115.1"/>
    <property type="molecule type" value="Genomic_DNA"/>
</dbReference>
<evidence type="ECO:0000256" key="5">
    <source>
        <dbReference type="ARBA" id="ARBA00022729"/>
    </source>
</evidence>
<dbReference type="Proteomes" id="UP000735874">
    <property type="component" value="Unassembled WGS sequence"/>
</dbReference>
<proteinExistence type="inferred from homology"/>
<evidence type="ECO:0000313" key="15">
    <source>
        <dbReference type="Proteomes" id="UP000251314"/>
    </source>
</evidence>
<comment type="similarity">
    <text evidence="3">Belongs to the RxLR effector family.</text>
</comment>
<keyword evidence="5" id="KW-0732">Signal</keyword>
<comment type="subcellular location">
    <subcellularLocation>
        <location evidence="1">Host cell</location>
    </subcellularLocation>
    <subcellularLocation>
        <location evidence="2">Secreted</location>
    </subcellularLocation>
</comment>
<keyword evidence="4" id="KW-0964">Secreted</keyword>
<reference evidence="8" key="2">
    <citation type="submission" date="2018-10" db="EMBL/GenBank/DDBJ databases">
        <title>Effector identification in a new, highly contiguous assembly of the strawberry crown rot pathogen Phytophthora cactorum.</title>
        <authorList>
            <person name="Armitage A.D."/>
            <person name="Nellist C.F."/>
            <person name="Bates H."/>
            <person name="Vickerstaff R.J."/>
            <person name="Harrison R.J."/>
        </authorList>
    </citation>
    <scope>NUCLEOTIDE SEQUENCE</scope>
    <source>
        <strain evidence="8">15-7</strain>
        <strain evidence="9">4032</strain>
        <strain evidence="10">4040</strain>
        <strain evidence="11">P415</strain>
        <strain evidence="12">P421</strain>
    </source>
</reference>
<reference evidence="14 15" key="1">
    <citation type="submission" date="2018-01" db="EMBL/GenBank/DDBJ databases">
        <title>Draft genome of the strawberry crown rot pathogen Phytophthora cactorum.</title>
        <authorList>
            <person name="Armitage A.D."/>
            <person name="Lysoe E."/>
            <person name="Nellist C.F."/>
            <person name="Harrison R.J."/>
            <person name="Brurberg M.B."/>
        </authorList>
    </citation>
    <scope>NUCLEOTIDE SEQUENCE [LARGE SCALE GENOMIC DNA]</scope>
    <source>
        <strain evidence="14 15">10300</strain>
    </source>
</reference>
<dbReference type="GO" id="GO:0043657">
    <property type="term" value="C:host cell"/>
    <property type="evidence" value="ECO:0007669"/>
    <property type="project" value="UniProtKB-SubCell"/>
</dbReference>
<comment type="caution">
    <text evidence="14">The sequence shown here is derived from an EMBL/GenBank/DDBJ whole genome shotgun (WGS) entry which is preliminary data.</text>
</comment>
<evidence type="ECO:0000313" key="8">
    <source>
        <dbReference type="EMBL" id="KAG2866001.1"/>
    </source>
</evidence>
<accession>A0A329SJE6</accession>
<dbReference type="EMBL" id="RCMG01000048">
    <property type="protein sequence ID" value="KAG2866001.1"/>
    <property type="molecule type" value="Genomic_DNA"/>
</dbReference>
<evidence type="ECO:0000313" key="14">
    <source>
        <dbReference type="EMBL" id="RAW36944.1"/>
    </source>
</evidence>
<evidence type="ECO:0000256" key="3">
    <source>
        <dbReference type="ARBA" id="ARBA00010400"/>
    </source>
</evidence>
<dbReference type="AlphaFoldDB" id="A0A329SJE6"/>
<dbReference type="Proteomes" id="UP000688947">
    <property type="component" value="Unassembled WGS sequence"/>
</dbReference>
<dbReference type="Pfam" id="PF22748">
    <property type="entry name" value="PexRD54_WY"/>
    <property type="match status" value="1"/>
</dbReference>
<evidence type="ECO:0000256" key="6">
    <source>
        <dbReference type="ARBA" id="ARBA00023026"/>
    </source>
</evidence>
<dbReference type="Proteomes" id="UP000251314">
    <property type="component" value="Unassembled WGS sequence"/>
</dbReference>
<keyword evidence="15" id="KW-1185">Reference proteome</keyword>
<reference evidence="13" key="3">
    <citation type="submission" date="2021-01" db="EMBL/GenBank/DDBJ databases">
        <title>Phytophthora aleatoria, a newly-described species from Pinus radiata is distinct from Phytophthora cactorum isolates based on comparative genomics.</title>
        <authorList>
            <person name="Mcdougal R."/>
            <person name="Panda P."/>
            <person name="Williams N."/>
            <person name="Studholme D.J."/>
        </authorList>
    </citation>
    <scope>NUCLEOTIDE SEQUENCE</scope>
    <source>
        <strain evidence="13">NZFS 3830</strain>
    </source>
</reference>
<evidence type="ECO:0000256" key="2">
    <source>
        <dbReference type="ARBA" id="ARBA00004613"/>
    </source>
</evidence>
<dbReference type="Proteomes" id="UP000697107">
    <property type="component" value="Unassembled WGS sequence"/>
</dbReference>
<feature type="domain" description="RxLR effector PexRD54 WY" evidence="7">
    <location>
        <begin position="77"/>
        <end position="115"/>
    </location>
</feature>
<dbReference type="EMBL" id="RCMI01000181">
    <property type="protein sequence ID" value="KAG2927633.1"/>
    <property type="molecule type" value="Genomic_DNA"/>
</dbReference>
<dbReference type="Proteomes" id="UP000760860">
    <property type="component" value="Unassembled WGS sequence"/>
</dbReference>
<evidence type="ECO:0000313" key="9">
    <source>
        <dbReference type="EMBL" id="KAG2927633.1"/>
    </source>
</evidence>
<evidence type="ECO:0000256" key="4">
    <source>
        <dbReference type="ARBA" id="ARBA00022525"/>
    </source>
</evidence>
<dbReference type="OrthoDB" id="90019at2759"/>
<dbReference type="Proteomes" id="UP000736787">
    <property type="component" value="Unassembled WGS sequence"/>
</dbReference>
<dbReference type="GO" id="GO:0005576">
    <property type="term" value="C:extracellular region"/>
    <property type="evidence" value="ECO:0007669"/>
    <property type="project" value="UniProtKB-SubCell"/>
</dbReference>
<evidence type="ECO:0000313" key="11">
    <source>
        <dbReference type="EMBL" id="KAG2992115.1"/>
    </source>
</evidence>
<dbReference type="EMBL" id="RCMK01000170">
    <property type="protein sequence ID" value="KAG2945936.1"/>
    <property type="molecule type" value="Genomic_DNA"/>
</dbReference>
<gene>
    <name evidence="13" type="ORF">JG687_00011013</name>
    <name evidence="14" type="ORF">PC110_g6786</name>
    <name evidence="8" type="ORF">PC113_g3229</name>
    <name evidence="9" type="ORF">PC115_g7473</name>
    <name evidence="10" type="ORF">PC117_g8036</name>
    <name evidence="11" type="ORF">PC118_g4749</name>
    <name evidence="12" type="ORF">PC129_g3499</name>
</gene>
<dbReference type="STRING" id="29920.A0A329SJE6"/>
<dbReference type="EMBL" id="JAENGZ010000653">
    <property type="protein sequence ID" value="KAG6955728.1"/>
    <property type="molecule type" value="Genomic_DNA"/>
</dbReference>
<dbReference type="VEuPathDB" id="FungiDB:PC110_g6786"/>
<organism evidence="14 15">
    <name type="scientific">Phytophthora cactorum</name>
    <dbReference type="NCBI Taxonomy" id="29920"/>
    <lineage>
        <taxon>Eukaryota</taxon>
        <taxon>Sar</taxon>
        <taxon>Stramenopiles</taxon>
        <taxon>Oomycota</taxon>
        <taxon>Peronosporomycetes</taxon>
        <taxon>Peronosporales</taxon>
        <taxon>Peronosporaceae</taxon>
        <taxon>Phytophthora</taxon>
    </lineage>
</organism>
<keyword evidence="6" id="KW-0843">Virulence</keyword>
<evidence type="ECO:0000313" key="12">
    <source>
        <dbReference type="EMBL" id="KAG3225914.1"/>
    </source>
</evidence>
<evidence type="ECO:0000256" key="1">
    <source>
        <dbReference type="ARBA" id="ARBA00004340"/>
    </source>
</evidence>